<organism evidence="4 5">
    <name type="scientific">Microscilla marina ATCC 23134</name>
    <dbReference type="NCBI Taxonomy" id="313606"/>
    <lineage>
        <taxon>Bacteria</taxon>
        <taxon>Pseudomonadati</taxon>
        <taxon>Bacteroidota</taxon>
        <taxon>Cytophagia</taxon>
        <taxon>Cytophagales</taxon>
        <taxon>Microscillaceae</taxon>
        <taxon>Microscilla</taxon>
    </lineage>
</organism>
<comment type="caution">
    <text evidence="4">The sequence shown here is derived from an EMBL/GenBank/DDBJ whole genome shotgun (WGS) entry which is preliminary data.</text>
</comment>
<comment type="similarity">
    <text evidence="1">Belongs to the myoviridae tail sheath protein family.</text>
</comment>
<dbReference type="InterPro" id="IPR035089">
    <property type="entry name" value="Phage_sheath_subtilisin"/>
</dbReference>
<dbReference type="PANTHER" id="PTHR35861">
    <property type="match status" value="1"/>
</dbReference>
<evidence type="ECO:0000259" key="2">
    <source>
        <dbReference type="Pfam" id="PF04984"/>
    </source>
</evidence>
<proteinExistence type="inferred from homology"/>
<dbReference type="Pfam" id="PF17482">
    <property type="entry name" value="Phage_sheath_1C"/>
    <property type="match status" value="1"/>
</dbReference>
<dbReference type="AlphaFoldDB" id="A1ZC04"/>
<sequence>MDYNVPGVYVEEVSTLPPSVAGVATAIPAFVGYTEKALDKNGVALPADEVVVKRIDTLLEYEQFFGSQPKHARFALEDGVLKRKAATGSSDAGELHSHLMYYALRMFFDNGGGSCYIASVGRYAAAATTADAISADDIQSGIDKLEEFDEPTLVVLPDAVNLAEADYYASCVKVLNQCNDLKDRFGIFDVLSADTDASGFRQNIGSNHLKYGAAYTPYLQTSLSYQYDDADVDVGKAFFEYNSGANGFVVSYIASNAGGITPKIAVTNTADAGATTDFTVVEDGATISLTIAAASDAQASNVVSDWAAFSGSTGGYSIALVGDGTKNVASKASANMTNPTRSLAEIKDSYTALYNQVKNSLREQRVVLPPSTAVAGIYASVDRDRGVWKAPANVSIASLIEPTRTITNTQQGRLNVDATSGKSINVIRSFSGRGSLVWGARTLAGNDNEWRYVNVRRLFTYMQESIQKSTSFVVFEPNTATTWLKVKGLVESFLYGLWQQGALAGSTPESAYFVNVGLGKTMNSQDILEGKLIVEVGAAASRPAEFVVLRFMHKLQES</sequence>
<evidence type="ECO:0000313" key="5">
    <source>
        <dbReference type="Proteomes" id="UP000004095"/>
    </source>
</evidence>
<dbReference type="eggNOG" id="COG3497">
    <property type="taxonomic scope" value="Bacteria"/>
</dbReference>
<dbReference type="InterPro" id="IPR020287">
    <property type="entry name" value="Tail_sheath_C"/>
</dbReference>
<dbReference type="Proteomes" id="UP000004095">
    <property type="component" value="Unassembled WGS sequence"/>
</dbReference>
<dbReference type="EMBL" id="AAWS01000001">
    <property type="protein sequence ID" value="EAY31806.1"/>
    <property type="molecule type" value="Genomic_DNA"/>
</dbReference>
<feature type="domain" description="Tail sheath protein C-terminal" evidence="3">
    <location>
        <begin position="447"/>
        <end position="550"/>
    </location>
</feature>
<evidence type="ECO:0000313" key="4">
    <source>
        <dbReference type="EMBL" id="EAY31806.1"/>
    </source>
</evidence>
<evidence type="ECO:0000256" key="1">
    <source>
        <dbReference type="ARBA" id="ARBA00008005"/>
    </source>
</evidence>
<keyword evidence="5" id="KW-1185">Reference proteome</keyword>
<gene>
    <name evidence="4" type="ORF">M23134_01835</name>
</gene>
<dbReference type="PANTHER" id="PTHR35861:SF1">
    <property type="entry name" value="PHAGE TAIL SHEATH PROTEIN"/>
    <property type="match status" value="1"/>
</dbReference>
<dbReference type="InterPro" id="IPR052042">
    <property type="entry name" value="Tail_sheath_structural"/>
</dbReference>
<dbReference type="OrthoDB" id="9767864at2"/>
<reference evidence="4 5" key="1">
    <citation type="submission" date="2007-01" db="EMBL/GenBank/DDBJ databases">
        <authorList>
            <person name="Haygood M."/>
            <person name="Podell S."/>
            <person name="Anderson C."/>
            <person name="Hopkinson B."/>
            <person name="Roe K."/>
            <person name="Barbeau K."/>
            <person name="Gaasterland T."/>
            <person name="Ferriera S."/>
            <person name="Johnson J."/>
            <person name="Kravitz S."/>
            <person name="Beeson K."/>
            <person name="Sutton G."/>
            <person name="Rogers Y.-H."/>
            <person name="Friedman R."/>
            <person name="Frazier M."/>
            <person name="Venter J.C."/>
        </authorList>
    </citation>
    <scope>NUCLEOTIDE SEQUENCE [LARGE SCALE GENOMIC DNA]</scope>
    <source>
        <strain evidence="4 5">ATCC 23134</strain>
    </source>
</reference>
<accession>A1ZC04</accession>
<dbReference type="RefSeq" id="WP_002692493.1">
    <property type="nucleotide sequence ID" value="NZ_AAWS01000001.1"/>
</dbReference>
<feature type="domain" description="Tail sheath protein subtilisin-like" evidence="2">
    <location>
        <begin position="292"/>
        <end position="443"/>
    </location>
</feature>
<protein>
    <submittedName>
        <fullName evidence="4">Afp3</fullName>
    </submittedName>
</protein>
<dbReference type="Pfam" id="PF04984">
    <property type="entry name" value="Phage_sheath_1"/>
    <property type="match status" value="1"/>
</dbReference>
<name>A1ZC04_MICM2</name>
<evidence type="ECO:0000259" key="3">
    <source>
        <dbReference type="Pfam" id="PF17482"/>
    </source>
</evidence>
<dbReference type="Gene3D" id="3.40.50.11780">
    <property type="match status" value="1"/>
</dbReference>